<proteinExistence type="predicted"/>
<feature type="signal peptide" evidence="1">
    <location>
        <begin position="1"/>
        <end position="21"/>
    </location>
</feature>
<evidence type="ECO:0000313" key="2">
    <source>
        <dbReference type="EMBL" id="PAV70032.1"/>
    </source>
</evidence>
<gene>
    <name evidence="2" type="ORF">WR25_06529</name>
</gene>
<keyword evidence="3" id="KW-1185">Reference proteome</keyword>
<dbReference type="EMBL" id="LIAE01009369">
    <property type="protein sequence ID" value="PAV70032.1"/>
    <property type="molecule type" value="Genomic_DNA"/>
</dbReference>
<protein>
    <recommendedName>
        <fullName evidence="4">C6 domain-containing protein</fullName>
    </recommendedName>
</protein>
<comment type="caution">
    <text evidence="2">The sequence shown here is derived from an EMBL/GenBank/DDBJ whole genome shotgun (WGS) entry which is preliminary data.</text>
</comment>
<reference evidence="2 3" key="1">
    <citation type="journal article" date="2017" name="Curr. Biol.">
        <title>Genome architecture and evolution of a unichromosomal asexual nematode.</title>
        <authorList>
            <person name="Fradin H."/>
            <person name="Zegar C."/>
            <person name="Gutwein M."/>
            <person name="Lucas J."/>
            <person name="Kovtun M."/>
            <person name="Corcoran D."/>
            <person name="Baugh L.R."/>
            <person name="Kiontke K."/>
            <person name="Gunsalus K."/>
            <person name="Fitch D.H."/>
            <person name="Piano F."/>
        </authorList>
    </citation>
    <scope>NUCLEOTIDE SEQUENCE [LARGE SCALE GENOMIC DNA]</scope>
    <source>
        <strain evidence="2">PF1309</strain>
    </source>
</reference>
<dbReference type="Proteomes" id="UP000218231">
    <property type="component" value="Unassembled WGS sequence"/>
</dbReference>
<organism evidence="2 3">
    <name type="scientific">Diploscapter pachys</name>
    <dbReference type="NCBI Taxonomy" id="2018661"/>
    <lineage>
        <taxon>Eukaryota</taxon>
        <taxon>Metazoa</taxon>
        <taxon>Ecdysozoa</taxon>
        <taxon>Nematoda</taxon>
        <taxon>Chromadorea</taxon>
        <taxon>Rhabditida</taxon>
        <taxon>Rhabditina</taxon>
        <taxon>Rhabditomorpha</taxon>
        <taxon>Rhabditoidea</taxon>
        <taxon>Rhabditidae</taxon>
        <taxon>Diploscapter</taxon>
    </lineage>
</organism>
<accession>A0A2A2K813</accession>
<dbReference type="AlphaFoldDB" id="A0A2A2K813"/>
<evidence type="ECO:0000256" key="1">
    <source>
        <dbReference type="SAM" id="SignalP"/>
    </source>
</evidence>
<keyword evidence="1" id="KW-0732">Signal</keyword>
<evidence type="ECO:0008006" key="4">
    <source>
        <dbReference type="Google" id="ProtNLM"/>
    </source>
</evidence>
<feature type="chain" id="PRO_5013036545" description="C6 domain-containing protein" evidence="1">
    <location>
        <begin position="22"/>
        <end position="270"/>
    </location>
</feature>
<evidence type="ECO:0000313" key="3">
    <source>
        <dbReference type="Proteomes" id="UP000218231"/>
    </source>
</evidence>
<sequence>MGYLLITASVLFWILASSIQAGIYGSYEAQNADTGGSSYSGGNSHGNGYADYNAQQAYIYEEYPMSSESSESSSSSESEETKCKKCHFVKILDLPNGFDEFPPTFKYIKKNGCKAVKISCIGSSPSELVVNNPKGTGDSSNQTYPGARVVSRGNSIRVLAKCNENGEWIIKDLENRSIIFDRAVCVVKTNVTTPEQETIVHKKNKKVFHIKSYRLTTNYIINSTRNYSRIHETNQSRNYFNSRSCHYTTGYHHSTSYYIEGNHNKADDYR</sequence>
<name>A0A2A2K813_9BILA</name>